<sequence length="439" mass="49339">MFVALGFEDQRIRRTMKVQIMRRKFIKPSIPTPKNLCTYKLSCMDELNTTMNVVGILYYPSSDNIRRVNNLEISLAQILPQFYPFGGRYNKENRFVDCSDQGAEYVEAQVLDCALNEIILSGVEPMELNDLLPLEIGAADEATYPILSVQITKFKCGGTAIGICISHRIVDACSFGTFVSAWAKASLGDKSEPIRPKFDSQFYLPGENSAFGSTRSTKDTSTVTKRILFDREAIQTLRDRVSNNDRPPSRVVVVSSFLADALLRSDRAKHVQPRACVIMQEVNIRERTVPPLSKYTCGNLVLLTTVECSADESKSMDFESFVPLLGNNAKKAVSDCANILFNSENGHNILVDYYLGANEKLNESGINGLRFTDWSKFKFYEADFGFGKPIWTSVANIPIRNLVMLMNTKNNDGIEAWVHLLAEDNAYFEQDEEIKKLTT</sequence>
<dbReference type="Gramene" id="OE9A096251T1">
    <property type="protein sequence ID" value="OE9A096251C1"/>
    <property type="gene ID" value="OE9A096251"/>
</dbReference>
<dbReference type="GO" id="GO:0016746">
    <property type="term" value="F:acyltransferase activity"/>
    <property type="evidence" value="ECO:0007669"/>
    <property type="project" value="UniProtKB-KW"/>
</dbReference>
<dbReference type="EMBL" id="CACTIH010000152">
    <property type="protein sequence ID" value="CAA2955504.1"/>
    <property type="molecule type" value="Genomic_DNA"/>
</dbReference>
<reference evidence="4 5" key="1">
    <citation type="submission" date="2019-12" db="EMBL/GenBank/DDBJ databases">
        <authorList>
            <person name="Alioto T."/>
            <person name="Alioto T."/>
            <person name="Gomez Garrido J."/>
        </authorList>
    </citation>
    <scope>NUCLEOTIDE SEQUENCE [LARGE SCALE GENOMIC DNA]</scope>
</reference>
<accession>A0A8S0PNP9</accession>
<organism evidence="4 5">
    <name type="scientific">Olea europaea subsp. europaea</name>
    <dbReference type="NCBI Taxonomy" id="158383"/>
    <lineage>
        <taxon>Eukaryota</taxon>
        <taxon>Viridiplantae</taxon>
        <taxon>Streptophyta</taxon>
        <taxon>Embryophyta</taxon>
        <taxon>Tracheophyta</taxon>
        <taxon>Spermatophyta</taxon>
        <taxon>Magnoliopsida</taxon>
        <taxon>eudicotyledons</taxon>
        <taxon>Gunneridae</taxon>
        <taxon>Pentapetalae</taxon>
        <taxon>asterids</taxon>
        <taxon>lamiids</taxon>
        <taxon>Lamiales</taxon>
        <taxon>Oleaceae</taxon>
        <taxon>Oleeae</taxon>
        <taxon>Olea</taxon>
    </lineage>
</organism>
<evidence type="ECO:0000313" key="5">
    <source>
        <dbReference type="Proteomes" id="UP000594638"/>
    </source>
</evidence>
<comment type="similarity">
    <text evidence="1">Belongs to the plant acyltransferase family.</text>
</comment>
<gene>
    <name evidence="4" type="ORF">OLEA9_A096251</name>
</gene>
<dbReference type="Gene3D" id="3.30.559.10">
    <property type="entry name" value="Chloramphenicol acetyltransferase-like domain"/>
    <property type="match status" value="2"/>
</dbReference>
<dbReference type="Proteomes" id="UP000594638">
    <property type="component" value="Unassembled WGS sequence"/>
</dbReference>
<dbReference type="PANTHER" id="PTHR31623:SF124">
    <property type="entry name" value="VINORINE SYNTHASE-RELATED"/>
    <property type="match status" value="1"/>
</dbReference>
<keyword evidence="5" id="KW-1185">Reference proteome</keyword>
<keyword evidence="2" id="KW-0808">Transferase</keyword>
<dbReference type="OrthoDB" id="671439at2759"/>
<comment type="caution">
    <text evidence="4">The sequence shown here is derived from an EMBL/GenBank/DDBJ whole genome shotgun (WGS) entry which is preliminary data.</text>
</comment>
<dbReference type="Pfam" id="PF02458">
    <property type="entry name" value="Transferase"/>
    <property type="match status" value="1"/>
</dbReference>
<proteinExistence type="inferred from homology"/>
<evidence type="ECO:0000256" key="2">
    <source>
        <dbReference type="ARBA" id="ARBA00022679"/>
    </source>
</evidence>
<evidence type="ECO:0000313" key="4">
    <source>
        <dbReference type="EMBL" id="CAA2955504.1"/>
    </source>
</evidence>
<keyword evidence="3" id="KW-0012">Acyltransferase</keyword>
<name>A0A8S0PNP9_OLEEU</name>
<evidence type="ECO:0000256" key="1">
    <source>
        <dbReference type="ARBA" id="ARBA00009861"/>
    </source>
</evidence>
<dbReference type="PANTHER" id="PTHR31623">
    <property type="entry name" value="F21J9.9"/>
    <property type="match status" value="1"/>
</dbReference>
<dbReference type="AlphaFoldDB" id="A0A8S0PNP9"/>
<evidence type="ECO:0000256" key="3">
    <source>
        <dbReference type="ARBA" id="ARBA00023315"/>
    </source>
</evidence>
<protein>
    <submittedName>
        <fullName evidence="4">Pelargonidin 3-O-(6-caffeoylglucoside) 5-O-(6-O-malonylglucoside) 4 -malonyltransferase-like</fullName>
    </submittedName>
</protein>
<dbReference type="InterPro" id="IPR023213">
    <property type="entry name" value="CAT-like_dom_sf"/>
</dbReference>